<dbReference type="KEGG" id="bon:A361_19655"/>
<dbReference type="EMBL" id="CP015506">
    <property type="protein sequence ID" value="AND41276.1"/>
    <property type="molecule type" value="Genomic_DNA"/>
</dbReference>
<dbReference type="AlphaFoldDB" id="A0A160MDX3"/>
<evidence type="ECO:0000313" key="3">
    <source>
        <dbReference type="EMBL" id="AND41276.1"/>
    </source>
</evidence>
<dbReference type="GO" id="GO:0080120">
    <property type="term" value="P:CAAX-box protein maturation"/>
    <property type="evidence" value="ECO:0007669"/>
    <property type="project" value="UniProtKB-ARBA"/>
</dbReference>
<protein>
    <recommendedName>
        <fullName evidence="2">CAAX prenyl protease 2/Lysostaphin resistance protein A-like domain-containing protein</fullName>
    </recommendedName>
</protein>
<organism evidence="3 4">
    <name type="scientific">Cytobacillus oceanisediminis 2691</name>
    <dbReference type="NCBI Taxonomy" id="1196031"/>
    <lineage>
        <taxon>Bacteria</taxon>
        <taxon>Bacillati</taxon>
        <taxon>Bacillota</taxon>
        <taxon>Bacilli</taxon>
        <taxon>Bacillales</taxon>
        <taxon>Bacillaceae</taxon>
        <taxon>Cytobacillus</taxon>
    </lineage>
</organism>
<keyword evidence="1" id="KW-0472">Membrane</keyword>
<feature type="transmembrane region" description="Helical" evidence="1">
    <location>
        <begin position="21"/>
        <end position="43"/>
    </location>
</feature>
<evidence type="ECO:0000256" key="1">
    <source>
        <dbReference type="SAM" id="Phobius"/>
    </source>
</evidence>
<dbReference type="GO" id="GO:0004175">
    <property type="term" value="F:endopeptidase activity"/>
    <property type="evidence" value="ECO:0007669"/>
    <property type="project" value="UniProtKB-ARBA"/>
</dbReference>
<dbReference type="RefSeq" id="WP_019380368.1">
    <property type="nucleotide sequence ID" value="NZ_CP015506.1"/>
</dbReference>
<evidence type="ECO:0000313" key="4">
    <source>
        <dbReference type="Proteomes" id="UP000077856"/>
    </source>
</evidence>
<keyword evidence="1" id="KW-1133">Transmembrane helix</keyword>
<evidence type="ECO:0000259" key="2">
    <source>
        <dbReference type="Pfam" id="PF02517"/>
    </source>
</evidence>
<feature type="transmembrane region" description="Helical" evidence="1">
    <location>
        <begin position="168"/>
        <end position="186"/>
    </location>
</feature>
<proteinExistence type="predicted"/>
<keyword evidence="1" id="KW-0812">Transmembrane</keyword>
<dbReference type="InterPro" id="IPR003675">
    <property type="entry name" value="Rce1/LyrA-like_dom"/>
</dbReference>
<feature type="transmembrane region" description="Helical" evidence="1">
    <location>
        <begin position="55"/>
        <end position="75"/>
    </location>
</feature>
<accession>A0A160MDX3</accession>
<feature type="domain" description="CAAX prenyl protease 2/Lysostaphin resistance protein A-like" evidence="2">
    <location>
        <begin position="98"/>
        <end position="181"/>
    </location>
</feature>
<dbReference type="eggNOG" id="COG1266">
    <property type="taxonomic scope" value="Bacteria"/>
</dbReference>
<dbReference type="Proteomes" id="UP000077856">
    <property type="component" value="Chromosome"/>
</dbReference>
<reference evidence="3 4" key="1">
    <citation type="submission" date="2016-04" db="EMBL/GenBank/DDBJ databases">
        <title>Complete genome sequence of Bacillus oceanisediminis strain 2691.</title>
        <authorList>
            <person name="Jeong H."/>
            <person name="Kim H.J."/>
            <person name="Lee D.-W."/>
        </authorList>
    </citation>
    <scope>NUCLEOTIDE SEQUENCE [LARGE SCALE GENOMIC DNA]</scope>
    <source>
        <strain evidence="3 4">2691</strain>
    </source>
</reference>
<dbReference type="Pfam" id="PF02517">
    <property type="entry name" value="Rce1-like"/>
    <property type="match status" value="1"/>
</dbReference>
<feature type="transmembrane region" description="Helical" evidence="1">
    <location>
        <begin position="96"/>
        <end position="113"/>
    </location>
</feature>
<feature type="transmembrane region" description="Helical" evidence="1">
    <location>
        <begin position="142"/>
        <end position="162"/>
    </location>
</feature>
<name>A0A160MDX3_9BACI</name>
<dbReference type="PANTHER" id="PTHR43592">
    <property type="entry name" value="CAAX AMINO TERMINAL PROTEASE"/>
    <property type="match status" value="1"/>
</dbReference>
<gene>
    <name evidence="3" type="ORF">A361_19655</name>
</gene>
<sequence>MRKRYADIIKELTDKELLFHLYLTQVLILSISLILSIILFNSFGEFQALFEFNDINIFVIGAAAGAAVVLIDIVLMKVLPEVLYDDGGLNEKIFQNRSFIHIAFIAAVVAFSEELLFRGVIQTHFGLAISSLIFALVHYRYLFNWFLFVNIITLSFLIGYIYHITNNLLVTIVMHFLIDFLLGILIRKRYLKKTIRKAEEDNSINDH</sequence>
<dbReference type="PANTHER" id="PTHR43592:SF15">
    <property type="entry name" value="CAAX AMINO TERMINAL PROTEASE FAMILY PROTEIN"/>
    <property type="match status" value="1"/>
</dbReference>
<dbReference type="STRING" id="1196031.A361_19655"/>